<dbReference type="Pfam" id="PF04226">
    <property type="entry name" value="Transgly_assoc"/>
    <property type="match status" value="1"/>
</dbReference>
<keyword evidence="9" id="KW-1185">Reference proteome</keyword>
<evidence type="ECO:0000256" key="5">
    <source>
        <dbReference type="ARBA" id="ARBA00022989"/>
    </source>
</evidence>
<keyword evidence="4 7" id="KW-0812">Transmembrane</keyword>
<evidence type="ECO:0000313" key="8">
    <source>
        <dbReference type="EMBL" id="KRK74011.1"/>
    </source>
</evidence>
<evidence type="ECO:0000256" key="4">
    <source>
        <dbReference type="ARBA" id="ARBA00022692"/>
    </source>
</evidence>
<evidence type="ECO:0000256" key="2">
    <source>
        <dbReference type="ARBA" id="ARBA00011006"/>
    </source>
</evidence>
<evidence type="ECO:0000256" key="1">
    <source>
        <dbReference type="ARBA" id="ARBA00004651"/>
    </source>
</evidence>
<accession>A0A0R1JSI2</accession>
<dbReference type="STRING" id="1291734.FD02_GL001846"/>
<dbReference type="OrthoDB" id="1632160at2"/>
<sequence length="87" mass="8916">MLHLIWVLIVGAVIGAIGALIVGRDMPGGWIGNIIGGLLGAWLGTALLGDWGPNVADMAILPAIIGAMIVVFLVSLVIGGMSRRSRS</sequence>
<dbReference type="InterPro" id="IPR007341">
    <property type="entry name" value="Transgly_assoc"/>
</dbReference>
<comment type="caution">
    <text evidence="8">The sequence shown here is derived from an EMBL/GenBank/DDBJ whole genome shotgun (WGS) entry which is preliminary data.</text>
</comment>
<feature type="transmembrane region" description="Helical" evidence="7">
    <location>
        <begin position="6"/>
        <end position="23"/>
    </location>
</feature>
<dbReference type="PATRIC" id="fig|1291734.4.peg.1896"/>
<evidence type="ECO:0000313" key="9">
    <source>
        <dbReference type="Proteomes" id="UP000051804"/>
    </source>
</evidence>
<evidence type="ECO:0000256" key="7">
    <source>
        <dbReference type="SAM" id="Phobius"/>
    </source>
</evidence>
<comment type="subcellular location">
    <subcellularLocation>
        <location evidence="1">Cell membrane</location>
        <topology evidence="1">Multi-pass membrane protein</topology>
    </subcellularLocation>
</comment>
<evidence type="ECO:0000256" key="6">
    <source>
        <dbReference type="ARBA" id="ARBA00023136"/>
    </source>
</evidence>
<evidence type="ECO:0008006" key="10">
    <source>
        <dbReference type="Google" id="ProtNLM"/>
    </source>
</evidence>
<dbReference type="RefSeq" id="WP_054723655.1">
    <property type="nucleotide sequence ID" value="NZ_AZDJ01000003.1"/>
</dbReference>
<keyword evidence="6 7" id="KW-0472">Membrane</keyword>
<reference evidence="8 9" key="1">
    <citation type="journal article" date="2015" name="Genome Announc.">
        <title>Expanding the biotechnology potential of lactobacilli through comparative genomics of 213 strains and associated genera.</title>
        <authorList>
            <person name="Sun Z."/>
            <person name="Harris H.M."/>
            <person name="McCann A."/>
            <person name="Guo C."/>
            <person name="Argimon S."/>
            <person name="Zhang W."/>
            <person name="Yang X."/>
            <person name="Jeffery I.B."/>
            <person name="Cooney J.C."/>
            <person name="Kagawa T.F."/>
            <person name="Liu W."/>
            <person name="Song Y."/>
            <person name="Salvetti E."/>
            <person name="Wrobel A."/>
            <person name="Rasinkangas P."/>
            <person name="Parkhill J."/>
            <person name="Rea M.C."/>
            <person name="O'Sullivan O."/>
            <person name="Ritari J."/>
            <person name="Douillard F.P."/>
            <person name="Paul Ross R."/>
            <person name="Yang R."/>
            <person name="Briner A.E."/>
            <person name="Felis G.E."/>
            <person name="de Vos W.M."/>
            <person name="Barrangou R."/>
            <person name="Klaenhammer T.R."/>
            <person name="Caufield P.W."/>
            <person name="Cui Y."/>
            <person name="Zhang H."/>
            <person name="O'Toole P.W."/>
        </authorList>
    </citation>
    <scope>NUCLEOTIDE SEQUENCE [LARGE SCALE GENOMIC DNA]</scope>
    <source>
        <strain evidence="8 9">JCM 17158</strain>
    </source>
</reference>
<name>A0A0R1JSI2_9LACO</name>
<proteinExistence type="inferred from homology"/>
<dbReference type="GO" id="GO:0005886">
    <property type="term" value="C:plasma membrane"/>
    <property type="evidence" value="ECO:0007669"/>
    <property type="project" value="UniProtKB-SubCell"/>
</dbReference>
<dbReference type="EMBL" id="AZDJ01000003">
    <property type="protein sequence ID" value="KRK74011.1"/>
    <property type="molecule type" value="Genomic_DNA"/>
</dbReference>
<dbReference type="Proteomes" id="UP000051804">
    <property type="component" value="Unassembled WGS sequence"/>
</dbReference>
<gene>
    <name evidence="8" type="ORF">FD02_GL001846</name>
</gene>
<dbReference type="PANTHER" id="PTHR33884:SF3">
    <property type="entry name" value="UPF0410 PROTEIN YMGE"/>
    <property type="match status" value="1"/>
</dbReference>
<comment type="similarity">
    <text evidence="2">Belongs to the UPF0410 family.</text>
</comment>
<organism evidence="8 9">
    <name type="scientific">Lacticaseibacillus nasuensis JCM 17158</name>
    <dbReference type="NCBI Taxonomy" id="1291734"/>
    <lineage>
        <taxon>Bacteria</taxon>
        <taxon>Bacillati</taxon>
        <taxon>Bacillota</taxon>
        <taxon>Bacilli</taxon>
        <taxon>Lactobacillales</taxon>
        <taxon>Lactobacillaceae</taxon>
        <taxon>Lacticaseibacillus</taxon>
    </lineage>
</organism>
<feature type="transmembrane region" description="Helical" evidence="7">
    <location>
        <begin position="30"/>
        <end position="48"/>
    </location>
</feature>
<dbReference type="PANTHER" id="PTHR33884">
    <property type="entry name" value="UPF0410 PROTEIN YMGE"/>
    <property type="match status" value="1"/>
</dbReference>
<feature type="transmembrane region" description="Helical" evidence="7">
    <location>
        <begin position="60"/>
        <end position="81"/>
    </location>
</feature>
<dbReference type="AlphaFoldDB" id="A0A0R1JSI2"/>
<keyword evidence="5 7" id="KW-1133">Transmembrane helix</keyword>
<protein>
    <recommendedName>
        <fullName evidence="10">GlsB/YeaQ/YmgE family stress response membrane protein</fullName>
    </recommendedName>
</protein>
<evidence type="ECO:0000256" key="3">
    <source>
        <dbReference type="ARBA" id="ARBA00022475"/>
    </source>
</evidence>
<keyword evidence="3" id="KW-1003">Cell membrane</keyword>